<dbReference type="InterPro" id="IPR024079">
    <property type="entry name" value="MetalloPept_cat_dom_sf"/>
</dbReference>
<evidence type="ECO:0000256" key="11">
    <source>
        <dbReference type="RuleBase" id="RU003435"/>
    </source>
</evidence>
<dbReference type="PANTHER" id="PTHR11804:SF84">
    <property type="entry name" value="SACCHAROLYSIN"/>
    <property type="match status" value="1"/>
</dbReference>
<evidence type="ECO:0000256" key="10">
    <source>
        <dbReference type="PIRSR" id="PIRSR606689-2"/>
    </source>
</evidence>
<evidence type="ECO:0000259" key="13">
    <source>
        <dbReference type="Pfam" id="PF01432"/>
    </source>
</evidence>
<dbReference type="Gene3D" id="3.40.50.300">
    <property type="entry name" value="P-loop containing nucleotide triphosphate hydrolases"/>
    <property type="match status" value="1"/>
</dbReference>
<keyword evidence="5 11" id="KW-0378">Hydrolase</keyword>
<dbReference type="Gene3D" id="1.10.1370.10">
    <property type="entry name" value="Neurolysin, domain 3"/>
    <property type="match status" value="1"/>
</dbReference>
<gene>
    <name evidence="14" type="primary">PRD1_11</name>
    <name evidence="14" type="ORF">H4R18_004434</name>
</gene>
<dbReference type="InterPro" id="IPR005225">
    <property type="entry name" value="Small_GTP-bd"/>
</dbReference>
<evidence type="ECO:0000313" key="14">
    <source>
        <dbReference type="EMBL" id="KAJ2778718.1"/>
    </source>
</evidence>
<evidence type="ECO:0000256" key="3">
    <source>
        <dbReference type="ARBA" id="ARBA00022723"/>
    </source>
</evidence>
<evidence type="ECO:0000256" key="6">
    <source>
        <dbReference type="ARBA" id="ARBA00022833"/>
    </source>
</evidence>
<dbReference type="SUPFAM" id="SSF55486">
    <property type="entry name" value="Metalloproteases ('zincins'), catalytic domain"/>
    <property type="match status" value="1"/>
</dbReference>
<keyword evidence="3 10" id="KW-0479">Metal-binding</keyword>
<keyword evidence="10" id="KW-0460">Magnesium</keyword>
<evidence type="ECO:0000313" key="15">
    <source>
        <dbReference type="Proteomes" id="UP001140217"/>
    </source>
</evidence>
<proteinExistence type="inferred from homology"/>
<dbReference type="SMART" id="SM00178">
    <property type="entry name" value="SAR"/>
    <property type="match status" value="1"/>
</dbReference>
<feature type="region of interest" description="Disordered" evidence="12">
    <location>
        <begin position="697"/>
        <end position="727"/>
    </location>
</feature>
<feature type="binding site" evidence="9">
    <location>
        <position position="816"/>
    </location>
    <ligand>
        <name>GTP</name>
        <dbReference type="ChEBI" id="CHEBI:37565"/>
    </ligand>
</feature>
<dbReference type="Gene3D" id="1.20.1050.40">
    <property type="entry name" value="Endopeptidase. Chain P, domain 1"/>
    <property type="match status" value="1"/>
</dbReference>
<dbReference type="NCBIfam" id="TIGR00231">
    <property type="entry name" value="small_GTP"/>
    <property type="match status" value="1"/>
</dbReference>
<keyword evidence="4 9" id="KW-0547">Nucleotide-binding</keyword>
<evidence type="ECO:0000256" key="8">
    <source>
        <dbReference type="ARBA" id="ARBA00023134"/>
    </source>
</evidence>
<evidence type="ECO:0000256" key="7">
    <source>
        <dbReference type="ARBA" id="ARBA00023049"/>
    </source>
</evidence>
<feature type="binding site" evidence="10">
    <location>
        <position position="794"/>
    </location>
    <ligand>
        <name>Mg(2+)</name>
        <dbReference type="ChEBI" id="CHEBI:18420"/>
    </ligand>
</feature>
<dbReference type="SMART" id="SM00177">
    <property type="entry name" value="ARF"/>
    <property type="match status" value="1"/>
</dbReference>
<dbReference type="CDD" id="cd06455">
    <property type="entry name" value="M3A_TOP"/>
    <property type="match status" value="1"/>
</dbReference>
<dbReference type="InterPro" id="IPR045090">
    <property type="entry name" value="Pept_M3A_M3B"/>
</dbReference>
<dbReference type="Gene3D" id="3.40.390.10">
    <property type="entry name" value="Collagenase (Catalytic Domain)"/>
    <property type="match status" value="1"/>
</dbReference>
<dbReference type="InterPro" id="IPR006689">
    <property type="entry name" value="Small_GTPase_ARF/SAR"/>
</dbReference>
<dbReference type="GO" id="GO:0005525">
    <property type="term" value="F:GTP binding"/>
    <property type="evidence" value="ECO:0007669"/>
    <property type="project" value="UniProtKB-KW"/>
</dbReference>
<organism evidence="14 15">
    <name type="scientific">Coemansia javaensis</name>
    <dbReference type="NCBI Taxonomy" id="2761396"/>
    <lineage>
        <taxon>Eukaryota</taxon>
        <taxon>Fungi</taxon>
        <taxon>Fungi incertae sedis</taxon>
        <taxon>Zoopagomycota</taxon>
        <taxon>Kickxellomycotina</taxon>
        <taxon>Kickxellomycetes</taxon>
        <taxon>Kickxellales</taxon>
        <taxon>Kickxellaceae</taxon>
        <taxon>Coemansia</taxon>
    </lineage>
</organism>
<evidence type="ECO:0000256" key="9">
    <source>
        <dbReference type="PIRSR" id="PIRSR606689-1"/>
    </source>
</evidence>
<dbReference type="OrthoDB" id="534666at2759"/>
<dbReference type="SUPFAM" id="SSF52540">
    <property type="entry name" value="P-loop containing nucleoside triphosphate hydrolases"/>
    <property type="match status" value="1"/>
</dbReference>
<dbReference type="Pfam" id="PF00025">
    <property type="entry name" value="Arf"/>
    <property type="match status" value="1"/>
</dbReference>
<evidence type="ECO:0000256" key="2">
    <source>
        <dbReference type="ARBA" id="ARBA00022670"/>
    </source>
</evidence>
<feature type="binding site" evidence="10">
    <location>
        <position position="770"/>
    </location>
    <ligand>
        <name>Mg(2+)</name>
        <dbReference type="ChEBI" id="CHEBI:18420"/>
    </ligand>
</feature>
<sequence>MSVSGDRGSVQPGELPSFCRTPDEIKRLMAETLDGARAVIREVIAETRPTFSSVVARIAYAENEVDAAASLCTLLKEVSPDPAVRAAAVAAARDSDEYSFECLCDPGLYTAIRAVSQNEAEMAALDDEDRYLVWRLENSLKRFGLELPLDEQQHLHAVERQLHAATETFVENIRTSQGAAPFTRSELCGLPDEFFAARAPDTGAEGGPPVYTLSCRTADYMLVLKFAASEAARKKMFMLNCARCAPQNAALLAEIVRLRRTKARMLGYDSFADYALENMMAGSVGAVRAMLRDFVRGLAATAEAELETLRAMKRADAEAAGARYDGFFRWDLYYYARALTAGRHQIDGSDVQQYFPMERTVRGVLDVFQELLGLEIARVEGASVWSEDVRVYRVREAGSGELVGHFYHDPLACPGKSTVSAVALLRAGWQWRDGTRQTPVAVMRTSFDGESLLLRHAHVVTLMHELGHVFHKLCARTRWGTTHSVGAARDFVEVPSKLFENWAWEPRVLRRIARHHATGAPMPEPMLRALLAARGEGVAMATVDSAMRALFDLDVHAAADESVDPSALYREMAAAIAGHDYGDARDTEAVLFQHIARGYASCYYSYLWSQSLSADMFATRFKRDGIFNTRTARHYRDEILRPGGSRDPSAGLLGFLGRAPSNAAFLKVADRQTEPCPYCEAMFKVKDMSPHIRACAAGRPKQPPIARPDPRRIPPSPPTNATPAAPPEPTTLWAYIARKMITLVSGAYRYLTRQDEFNVLLLGLDGAGKTTLLERVKQQETGVAGMAPDKIQPTVGVNIAKVQRQRRMIRFLDLGGQKDLRGIWDAYYADSHAVLFAVDAGDRARMEEARGVLLGLARHGELRGLPMLVLATKQDTGDVSALLATKEMVNSIADALDGRDVRVLAASGLSGDGLPDAIDWLLARMLENSHARPPATSGH</sequence>
<feature type="binding site" evidence="9">
    <location>
        <begin position="763"/>
        <end position="770"/>
    </location>
    <ligand>
        <name>GTP</name>
        <dbReference type="ChEBI" id="CHEBI:37565"/>
    </ligand>
</feature>
<evidence type="ECO:0000256" key="5">
    <source>
        <dbReference type="ARBA" id="ARBA00022801"/>
    </source>
</evidence>
<keyword evidence="2 11" id="KW-0645">Protease</keyword>
<dbReference type="Proteomes" id="UP001140217">
    <property type="component" value="Unassembled WGS sequence"/>
</dbReference>
<keyword evidence="15" id="KW-1185">Reference proteome</keyword>
<evidence type="ECO:0000256" key="12">
    <source>
        <dbReference type="SAM" id="MobiDB-lite"/>
    </source>
</evidence>
<dbReference type="GO" id="GO:0004222">
    <property type="term" value="F:metalloendopeptidase activity"/>
    <property type="evidence" value="ECO:0007669"/>
    <property type="project" value="UniProtKB-EC"/>
</dbReference>
<name>A0A9W8LFT3_9FUNG</name>
<comment type="cofactor">
    <cofactor evidence="11">
        <name>Zn(2+)</name>
        <dbReference type="ChEBI" id="CHEBI:29105"/>
    </cofactor>
    <text evidence="11">Binds 1 zinc ion.</text>
</comment>
<dbReference type="GO" id="GO:0003924">
    <property type="term" value="F:GTPase activity"/>
    <property type="evidence" value="ECO:0007669"/>
    <property type="project" value="InterPro"/>
</dbReference>
<dbReference type="PANTHER" id="PTHR11804">
    <property type="entry name" value="PROTEASE M3 THIMET OLIGOPEPTIDASE-RELATED"/>
    <property type="match status" value="1"/>
</dbReference>
<dbReference type="InterPro" id="IPR024080">
    <property type="entry name" value="Neurolysin/TOP_N"/>
</dbReference>
<dbReference type="Pfam" id="PF01432">
    <property type="entry name" value="Peptidase_M3"/>
    <property type="match status" value="1"/>
</dbReference>
<dbReference type="GO" id="GO:0046872">
    <property type="term" value="F:metal ion binding"/>
    <property type="evidence" value="ECO:0007669"/>
    <property type="project" value="UniProtKB-UniRule"/>
</dbReference>
<evidence type="ECO:0000256" key="4">
    <source>
        <dbReference type="ARBA" id="ARBA00022741"/>
    </source>
</evidence>
<dbReference type="PROSITE" id="PS51417">
    <property type="entry name" value="ARF"/>
    <property type="match status" value="1"/>
</dbReference>
<feature type="compositionally biased region" description="Pro residues" evidence="12">
    <location>
        <begin position="701"/>
        <end position="727"/>
    </location>
</feature>
<evidence type="ECO:0000256" key="1">
    <source>
        <dbReference type="ARBA" id="ARBA00006040"/>
    </source>
</evidence>
<dbReference type="EC" id="3.4.24.37" evidence="14"/>
<dbReference type="AlphaFoldDB" id="A0A9W8LFT3"/>
<accession>A0A9W8LFT3</accession>
<dbReference type="InterPro" id="IPR001567">
    <property type="entry name" value="Pept_M3A_M3B_dom"/>
</dbReference>
<dbReference type="EMBL" id="JANBUL010000214">
    <property type="protein sequence ID" value="KAJ2778718.1"/>
    <property type="molecule type" value="Genomic_DNA"/>
</dbReference>
<keyword evidence="6 11" id="KW-0862">Zinc</keyword>
<keyword evidence="8 9" id="KW-0342">GTP-binding</keyword>
<comment type="caution">
    <text evidence="14">The sequence shown here is derived from an EMBL/GenBank/DDBJ whole genome shotgun (WGS) entry which is preliminary data.</text>
</comment>
<dbReference type="InterPro" id="IPR027417">
    <property type="entry name" value="P-loop_NTPase"/>
</dbReference>
<dbReference type="GO" id="GO:0006508">
    <property type="term" value="P:proteolysis"/>
    <property type="evidence" value="ECO:0007669"/>
    <property type="project" value="UniProtKB-KW"/>
</dbReference>
<reference evidence="14" key="1">
    <citation type="submission" date="2022-07" db="EMBL/GenBank/DDBJ databases">
        <title>Phylogenomic reconstructions and comparative analyses of Kickxellomycotina fungi.</title>
        <authorList>
            <person name="Reynolds N.K."/>
            <person name="Stajich J.E."/>
            <person name="Barry K."/>
            <person name="Grigoriev I.V."/>
            <person name="Crous P."/>
            <person name="Smith M.E."/>
        </authorList>
    </citation>
    <scope>NUCLEOTIDE SEQUENCE</scope>
    <source>
        <strain evidence="14">NBRC 105414</strain>
    </source>
</reference>
<comment type="similarity">
    <text evidence="1 11">Belongs to the peptidase M3 family.</text>
</comment>
<feature type="domain" description="Peptidase M3A/M3B catalytic" evidence="13">
    <location>
        <begin position="225"/>
        <end position="667"/>
    </location>
</feature>
<protein>
    <submittedName>
        <fullName evidence="14">Metalloendopeptidase</fullName>
        <ecNumber evidence="14">3.4.24.37</ecNumber>
    </submittedName>
</protein>
<dbReference type="GO" id="GO:0006518">
    <property type="term" value="P:peptide metabolic process"/>
    <property type="evidence" value="ECO:0007669"/>
    <property type="project" value="TreeGrafter"/>
</dbReference>
<keyword evidence="7 11" id="KW-0482">Metalloprotease</keyword>
<dbReference type="InterPro" id="IPR024077">
    <property type="entry name" value="Neurolysin/TOP_dom2"/>
</dbReference>